<feature type="domain" description="Putative nitroreductase TM1586" evidence="3">
    <location>
        <begin position="11"/>
        <end position="251"/>
    </location>
</feature>
<sequence>MKTIQYFNKPITEIIKSRTSIRTYDPIALNEEEKQNLNNYIKTIDAPFNGNVRFKIVDNAAALNNNIKLGTYGVIKGASAFIASAVSPGEFNLEELGYKLERIILYAESLGLGTCWLGGTFKKGEFSKAMNLEEGEILPIISPIGYKAESKSIVEKLMRKVAGSSNRKKWDDIFFDGSFDKKLTPEESGSFNDALEMLRLAPSASNKQPWRLVKDKNIFHFYLYHAKGYSNSLGFDMQRIDMGIAMSHFDLVLKEAGMIGKYKELQPSINEPNDNYEYIISWVLV</sequence>
<evidence type="ECO:0000256" key="1">
    <source>
        <dbReference type="ARBA" id="ARBA00007118"/>
    </source>
</evidence>
<gene>
    <name evidence="4" type="ORF">ACJDUH_18055</name>
</gene>
<keyword evidence="2" id="KW-0560">Oxidoreductase</keyword>
<evidence type="ECO:0000313" key="5">
    <source>
        <dbReference type="Proteomes" id="UP001623661"/>
    </source>
</evidence>
<dbReference type="Gene3D" id="3.40.109.10">
    <property type="entry name" value="NADH Oxidase"/>
    <property type="match status" value="1"/>
</dbReference>
<protein>
    <submittedName>
        <fullName evidence="4">Nitroreductase family protein</fullName>
    </submittedName>
</protein>
<dbReference type="EMBL" id="JBJHZY010000005">
    <property type="protein sequence ID" value="MFL0269984.1"/>
    <property type="molecule type" value="Genomic_DNA"/>
</dbReference>
<dbReference type="RefSeq" id="WP_406766610.1">
    <property type="nucleotide sequence ID" value="NZ_JBJHZY010000005.1"/>
</dbReference>
<dbReference type="SUPFAM" id="SSF55469">
    <property type="entry name" value="FMN-dependent nitroreductase-like"/>
    <property type="match status" value="2"/>
</dbReference>
<dbReference type="InterPro" id="IPR029478">
    <property type="entry name" value="TM1586_NiRdase"/>
</dbReference>
<dbReference type="Pfam" id="PF14512">
    <property type="entry name" value="TM1586_NiRdase"/>
    <property type="match status" value="1"/>
</dbReference>
<keyword evidence="5" id="KW-1185">Reference proteome</keyword>
<accession>A0ABW8TWH0</accession>
<name>A0ABW8TWH0_9CLOT</name>
<evidence type="ECO:0000256" key="2">
    <source>
        <dbReference type="ARBA" id="ARBA00023002"/>
    </source>
</evidence>
<comment type="similarity">
    <text evidence="1">Belongs to the nitroreductase family.</text>
</comment>
<dbReference type="PANTHER" id="PTHR43673:SF10">
    <property type="entry name" value="NADH DEHYDROGENASE_NAD(P)H NITROREDUCTASE XCC3605-RELATED"/>
    <property type="match status" value="1"/>
</dbReference>
<dbReference type="Proteomes" id="UP001623661">
    <property type="component" value="Unassembled WGS sequence"/>
</dbReference>
<dbReference type="Gene3D" id="3.40.109.30">
    <property type="entry name" value="putative nitroreductase (tm1586), domain 2"/>
    <property type="match status" value="1"/>
</dbReference>
<comment type="caution">
    <text evidence="4">The sequence shown here is derived from an EMBL/GenBank/DDBJ whole genome shotgun (WGS) entry which is preliminary data.</text>
</comment>
<organism evidence="4 5">
    <name type="scientific">Candidatus Clostridium radicumherbarum</name>
    <dbReference type="NCBI Taxonomy" id="3381662"/>
    <lineage>
        <taxon>Bacteria</taxon>
        <taxon>Bacillati</taxon>
        <taxon>Bacillota</taxon>
        <taxon>Clostridia</taxon>
        <taxon>Eubacteriales</taxon>
        <taxon>Clostridiaceae</taxon>
        <taxon>Clostridium</taxon>
    </lineage>
</organism>
<evidence type="ECO:0000313" key="4">
    <source>
        <dbReference type="EMBL" id="MFL0269984.1"/>
    </source>
</evidence>
<evidence type="ECO:0000259" key="3">
    <source>
        <dbReference type="Pfam" id="PF14512"/>
    </source>
</evidence>
<proteinExistence type="inferred from homology"/>
<reference evidence="4 5" key="1">
    <citation type="submission" date="2024-11" db="EMBL/GenBank/DDBJ databases">
        <authorList>
            <person name="Heng Y.C."/>
            <person name="Lim A.C.H."/>
            <person name="Lee J.K.Y."/>
            <person name="Kittelmann S."/>
        </authorList>
    </citation>
    <scope>NUCLEOTIDE SEQUENCE [LARGE SCALE GENOMIC DNA]</scope>
    <source>
        <strain evidence="4 5">WILCCON 0202</strain>
    </source>
</reference>
<dbReference type="InterPro" id="IPR000415">
    <property type="entry name" value="Nitroreductase-like"/>
</dbReference>
<dbReference type="PANTHER" id="PTHR43673">
    <property type="entry name" value="NAD(P)H NITROREDUCTASE YDGI-RELATED"/>
    <property type="match status" value="1"/>
</dbReference>